<dbReference type="OrthoDB" id="242257at2759"/>
<dbReference type="SUPFAM" id="SSF111331">
    <property type="entry name" value="NAD kinase/diacylglycerol kinase-like"/>
    <property type="match status" value="1"/>
</dbReference>
<reference evidence="13" key="1">
    <citation type="submission" date="2020-11" db="EMBL/GenBank/DDBJ databases">
        <authorList>
            <person name="Tran Van P."/>
        </authorList>
    </citation>
    <scope>NUCLEOTIDE SEQUENCE</scope>
</reference>
<evidence type="ECO:0000256" key="8">
    <source>
        <dbReference type="ARBA" id="ARBA00022833"/>
    </source>
</evidence>
<dbReference type="InterPro" id="IPR017438">
    <property type="entry name" value="ATP-NAD_kinase_N"/>
</dbReference>
<protein>
    <recommendedName>
        <fullName evidence="10">Diacylglycerol kinase</fullName>
        <shortName evidence="10">DAG kinase</shortName>
        <ecNumber evidence="10">2.7.1.107</ecNumber>
    </recommendedName>
</protein>
<keyword evidence="3 10" id="KW-0808">Transferase</keyword>
<dbReference type="CDD" id="cd20801">
    <property type="entry name" value="C1_DGKepsilon_typeIII_rpt1"/>
    <property type="match status" value="1"/>
</dbReference>
<accession>A0A7R9QDI7</accession>
<dbReference type="InterPro" id="IPR037607">
    <property type="entry name" value="DGK"/>
</dbReference>
<name>A0A7R9QDI7_9ACAR</name>
<dbReference type="Pfam" id="PF00609">
    <property type="entry name" value="DAGK_acc"/>
    <property type="match status" value="1"/>
</dbReference>
<dbReference type="Pfam" id="PF00781">
    <property type="entry name" value="DAGK_cat"/>
    <property type="match status" value="1"/>
</dbReference>
<evidence type="ECO:0000256" key="6">
    <source>
        <dbReference type="ARBA" id="ARBA00022741"/>
    </source>
</evidence>
<dbReference type="SMART" id="SM00109">
    <property type="entry name" value="C1"/>
    <property type="match status" value="2"/>
</dbReference>
<dbReference type="InterPro" id="IPR016064">
    <property type="entry name" value="NAD/diacylglycerol_kinase_sf"/>
</dbReference>
<evidence type="ECO:0000313" key="13">
    <source>
        <dbReference type="EMBL" id="CAD7640767.1"/>
    </source>
</evidence>
<dbReference type="AlphaFoldDB" id="A0A7R9QDI7"/>
<dbReference type="Proteomes" id="UP000728032">
    <property type="component" value="Unassembled WGS sequence"/>
</dbReference>
<keyword evidence="4" id="KW-0479">Metal-binding</keyword>
<evidence type="ECO:0000256" key="7">
    <source>
        <dbReference type="ARBA" id="ARBA00022777"/>
    </source>
</evidence>
<dbReference type="InterPro" id="IPR001206">
    <property type="entry name" value="Diacylglycerol_kinase_cat_dom"/>
</dbReference>
<dbReference type="GO" id="GO:0007200">
    <property type="term" value="P:phospholipase C-activating G protein-coupled receptor signaling pathway"/>
    <property type="evidence" value="ECO:0007669"/>
    <property type="project" value="InterPro"/>
</dbReference>
<keyword evidence="14" id="KW-1185">Reference proteome</keyword>
<feature type="domain" description="DAGKc" evidence="12">
    <location>
        <begin position="245"/>
        <end position="387"/>
    </location>
</feature>
<dbReference type="PANTHER" id="PTHR11255">
    <property type="entry name" value="DIACYLGLYCEROL KINASE"/>
    <property type="match status" value="1"/>
</dbReference>
<dbReference type="GO" id="GO:0004143">
    <property type="term" value="F:ATP-dependent diacylglycerol kinase activity"/>
    <property type="evidence" value="ECO:0007669"/>
    <property type="project" value="UniProtKB-EC"/>
</dbReference>
<dbReference type="GO" id="GO:0016020">
    <property type="term" value="C:membrane"/>
    <property type="evidence" value="ECO:0007669"/>
    <property type="project" value="TreeGrafter"/>
</dbReference>
<dbReference type="PANTHER" id="PTHR11255:SF118">
    <property type="entry name" value="DIACYLGLYCEROL KINASE EPSILON"/>
    <property type="match status" value="1"/>
</dbReference>
<dbReference type="Gene3D" id="2.60.200.40">
    <property type="match status" value="1"/>
</dbReference>
<dbReference type="PROSITE" id="PS00479">
    <property type="entry name" value="ZF_DAG_PE_1"/>
    <property type="match status" value="1"/>
</dbReference>
<keyword evidence="5" id="KW-0677">Repeat</keyword>
<dbReference type="SUPFAM" id="SSF57889">
    <property type="entry name" value="Cysteine-rich domain"/>
    <property type="match status" value="1"/>
</dbReference>
<keyword evidence="8" id="KW-0862">Zinc</keyword>
<dbReference type="GO" id="GO:0005524">
    <property type="term" value="F:ATP binding"/>
    <property type="evidence" value="ECO:0007669"/>
    <property type="project" value="UniProtKB-KW"/>
</dbReference>
<comment type="similarity">
    <text evidence="2 10">Belongs to the eukaryotic diacylglycerol kinase family.</text>
</comment>
<gene>
    <name evidence="13" type="ORF">ONB1V03_LOCUS2734</name>
</gene>
<keyword evidence="9 10" id="KW-0067">ATP-binding</keyword>
<dbReference type="InterPro" id="IPR000756">
    <property type="entry name" value="Diacylglycerol_kin_accessory"/>
</dbReference>
<evidence type="ECO:0000313" key="14">
    <source>
        <dbReference type="Proteomes" id="UP000728032"/>
    </source>
</evidence>
<dbReference type="Gene3D" id="3.40.50.10330">
    <property type="entry name" value="Probable inorganic polyphosphate/atp-NAD kinase, domain 1"/>
    <property type="match status" value="1"/>
</dbReference>
<dbReference type="PROSITE" id="PS50146">
    <property type="entry name" value="DAGK"/>
    <property type="match status" value="1"/>
</dbReference>
<dbReference type="EC" id="2.7.1.107" evidence="10"/>
<dbReference type="GO" id="GO:0046872">
    <property type="term" value="F:metal ion binding"/>
    <property type="evidence" value="ECO:0007669"/>
    <property type="project" value="UniProtKB-KW"/>
</dbReference>
<dbReference type="SMART" id="SM00046">
    <property type="entry name" value="DAGKc"/>
    <property type="match status" value="1"/>
</dbReference>
<sequence length="518" mass="58926">MSLFSIFVNRRHRNQLKIRRNIHHLREIAVQSVMEGVSITSLSGPIQVTLISGVFVLFWFVYSLVKHIRQRSPMTPLWSDGSHACHRWKLIAIITHEAYCNVCESLIVNGMFCECCGTCADFGCHKKADNQLVCKTLSISKTESRLQKKQLSHLWIRGNLATHSVCDVCNEECDEESALVDWKCCWCQRCVHQNCMTPEAKTEDCDFGKWRTCIVPPFCITHKKVWSKGRRKFVVDSVGNFEDEPNWKPLIVITNRKSGNNEGDQILTIFRTILNPLQVIDISETSLESGLEWCQLLSKSFKEISVRILVAAGDGTVGWVLDTILKLKLNPMPLVGIIPLGTGNDLSRILGWGQSFSFETSIDHVMNKILTARAVELDRWNVRLSANRSLGIPLPSKQYLMNNYFGVGVDALVALKFHETRKSRIYNYLFTNRIFNKFLYLSYGTKDLLERKCKNLNEKIILEMDGQQVELPELESIIVLNISSWGGGVDIWGLGGGAPKQYINDKKLEVLAHMSWKV</sequence>
<evidence type="ECO:0000256" key="5">
    <source>
        <dbReference type="ARBA" id="ARBA00022737"/>
    </source>
</evidence>
<evidence type="ECO:0000256" key="2">
    <source>
        <dbReference type="ARBA" id="ARBA00009280"/>
    </source>
</evidence>
<dbReference type="SMART" id="SM00045">
    <property type="entry name" value="DAGKa"/>
    <property type="match status" value="1"/>
</dbReference>
<dbReference type="InterPro" id="IPR002219">
    <property type="entry name" value="PKC_DAG/PE"/>
</dbReference>
<proteinExistence type="inferred from homology"/>
<comment type="catalytic activity">
    <reaction evidence="1 10">
        <text>a 1,2-diacyl-sn-glycerol + ATP = a 1,2-diacyl-sn-glycero-3-phosphate + ADP + H(+)</text>
        <dbReference type="Rhea" id="RHEA:10272"/>
        <dbReference type="ChEBI" id="CHEBI:15378"/>
        <dbReference type="ChEBI" id="CHEBI:17815"/>
        <dbReference type="ChEBI" id="CHEBI:30616"/>
        <dbReference type="ChEBI" id="CHEBI:58608"/>
        <dbReference type="ChEBI" id="CHEBI:456216"/>
        <dbReference type="EC" id="2.7.1.107"/>
    </reaction>
</comment>
<evidence type="ECO:0000256" key="1">
    <source>
        <dbReference type="ARBA" id="ARBA00001383"/>
    </source>
</evidence>
<keyword evidence="6 10" id="KW-0547">Nucleotide-binding</keyword>
<dbReference type="EMBL" id="OC915510">
    <property type="protein sequence ID" value="CAD7640767.1"/>
    <property type="molecule type" value="Genomic_DNA"/>
</dbReference>
<evidence type="ECO:0000256" key="3">
    <source>
        <dbReference type="ARBA" id="ARBA00022679"/>
    </source>
</evidence>
<keyword evidence="7 10" id="KW-0418">Kinase</keyword>
<feature type="domain" description="Phorbol-ester/DAG-type" evidence="11">
    <location>
        <begin position="152"/>
        <end position="205"/>
    </location>
</feature>
<dbReference type="EMBL" id="CAJPVJ010000685">
    <property type="protein sequence ID" value="CAG2163150.1"/>
    <property type="molecule type" value="Genomic_DNA"/>
</dbReference>
<dbReference type="InterPro" id="IPR046349">
    <property type="entry name" value="C1-like_sf"/>
</dbReference>
<evidence type="ECO:0000256" key="9">
    <source>
        <dbReference type="ARBA" id="ARBA00022840"/>
    </source>
</evidence>
<evidence type="ECO:0000256" key="4">
    <source>
        <dbReference type="ARBA" id="ARBA00022723"/>
    </source>
</evidence>
<feature type="domain" description="Phorbol-ester/DAG-type" evidence="11">
    <location>
        <begin position="85"/>
        <end position="134"/>
    </location>
</feature>
<evidence type="ECO:0000256" key="10">
    <source>
        <dbReference type="RuleBase" id="RU361128"/>
    </source>
</evidence>
<evidence type="ECO:0000259" key="11">
    <source>
        <dbReference type="PROSITE" id="PS50081"/>
    </source>
</evidence>
<organism evidence="13">
    <name type="scientific">Oppiella nova</name>
    <dbReference type="NCBI Taxonomy" id="334625"/>
    <lineage>
        <taxon>Eukaryota</taxon>
        <taxon>Metazoa</taxon>
        <taxon>Ecdysozoa</taxon>
        <taxon>Arthropoda</taxon>
        <taxon>Chelicerata</taxon>
        <taxon>Arachnida</taxon>
        <taxon>Acari</taxon>
        <taxon>Acariformes</taxon>
        <taxon>Sarcoptiformes</taxon>
        <taxon>Oribatida</taxon>
        <taxon>Brachypylina</taxon>
        <taxon>Oppioidea</taxon>
        <taxon>Oppiidae</taxon>
        <taxon>Oppiella</taxon>
    </lineage>
</organism>
<evidence type="ECO:0000259" key="12">
    <source>
        <dbReference type="PROSITE" id="PS50146"/>
    </source>
</evidence>
<dbReference type="Gene3D" id="3.30.60.20">
    <property type="match status" value="1"/>
</dbReference>
<dbReference type="PROSITE" id="PS50081">
    <property type="entry name" value="ZF_DAG_PE_2"/>
    <property type="match status" value="2"/>
</dbReference>